<dbReference type="Gene3D" id="3.30.1490.20">
    <property type="entry name" value="ATP-grasp fold, A domain"/>
    <property type="match status" value="1"/>
</dbReference>
<gene>
    <name evidence="10" type="primary">gshB</name>
    <name evidence="12" type="ORF">SAMN04488498_11468</name>
</gene>
<dbReference type="InterPro" id="IPR013815">
    <property type="entry name" value="ATP_grasp_subdomain_1"/>
</dbReference>
<dbReference type="GO" id="GO:0046872">
    <property type="term" value="F:metal ion binding"/>
    <property type="evidence" value="ECO:0007669"/>
    <property type="project" value="UniProtKB-KW"/>
</dbReference>
<dbReference type="NCBIfam" id="NF009110">
    <property type="entry name" value="PRK12458.1"/>
    <property type="match status" value="1"/>
</dbReference>
<comment type="similarity">
    <text evidence="10">Belongs to the prokaryotic GSH synthase family.</text>
</comment>
<evidence type="ECO:0000256" key="4">
    <source>
        <dbReference type="ARBA" id="ARBA00022684"/>
    </source>
</evidence>
<dbReference type="PROSITE" id="PS50975">
    <property type="entry name" value="ATP_GRASP"/>
    <property type="match status" value="1"/>
</dbReference>
<dbReference type="InterPro" id="IPR004218">
    <property type="entry name" value="GSHS_ATP-bd"/>
</dbReference>
<evidence type="ECO:0000256" key="8">
    <source>
        <dbReference type="ARBA" id="ARBA00022842"/>
    </source>
</evidence>
<dbReference type="HAMAP" id="MF_00162">
    <property type="entry name" value="GSH_S"/>
    <property type="match status" value="1"/>
</dbReference>
<evidence type="ECO:0000256" key="6">
    <source>
        <dbReference type="ARBA" id="ARBA00022741"/>
    </source>
</evidence>
<dbReference type="Gene3D" id="3.40.50.20">
    <property type="match status" value="1"/>
</dbReference>
<keyword evidence="3 10" id="KW-0436">Ligase</keyword>
<dbReference type="PANTHER" id="PTHR21621:SF4">
    <property type="entry name" value="GLUTATHIONE SYNTHETASE"/>
    <property type="match status" value="1"/>
</dbReference>
<keyword evidence="7 10" id="KW-0067">ATP-binding</keyword>
<sequence>MRIAFFVNSIATETPGYTTTTLALTAIQRGHSVVYVEPGDFILRPDDSLAASVGVLPDASYKSADKVYAALQDAAKQKKTFAISDVDILFLRNDPSLDATDRPWAANAGLMFGRLAAERGVIVVNDPDGLTQARSKLYLQTFPEAVRPATLISRSVAEIRAFVDKHSKGCIVKPLQGSGGKNVFHIATPTDSNLNQIFEAASGDGYLIAQVYIPEARAGDVRLFVMNGLPLECDGSYAAFRRVPTKGDVRSNIHAAGTARKVKITDTILSIAEMVRPKLVNDGMFLVGLDIVGDKLLEINVFTPGGLTRLAAMYKTDFATRVIVALEQKLVLRRAYGKTMPNSRLATL</sequence>
<dbReference type="Proteomes" id="UP000323300">
    <property type="component" value="Unassembled WGS sequence"/>
</dbReference>
<dbReference type="GO" id="GO:0004363">
    <property type="term" value="F:glutathione synthase activity"/>
    <property type="evidence" value="ECO:0007669"/>
    <property type="project" value="UniProtKB-UniRule"/>
</dbReference>
<evidence type="ECO:0000313" key="12">
    <source>
        <dbReference type="EMBL" id="SFK83952.1"/>
    </source>
</evidence>
<dbReference type="InterPro" id="IPR011761">
    <property type="entry name" value="ATP-grasp"/>
</dbReference>
<accession>A0A1I4CRQ4</accession>
<comment type="pathway">
    <text evidence="10">Sulfur metabolism; glutathione biosynthesis; glutathione from L-cysteine and L-glutamate: step 2/2.</text>
</comment>
<comment type="catalytic activity">
    <reaction evidence="10">
        <text>gamma-L-glutamyl-L-cysteine + glycine + ATP = glutathione + ADP + phosphate + H(+)</text>
        <dbReference type="Rhea" id="RHEA:13557"/>
        <dbReference type="ChEBI" id="CHEBI:15378"/>
        <dbReference type="ChEBI" id="CHEBI:30616"/>
        <dbReference type="ChEBI" id="CHEBI:43474"/>
        <dbReference type="ChEBI" id="CHEBI:57305"/>
        <dbReference type="ChEBI" id="CHEBI:57925"/>
        <dbReference type="ChEBI" id="CHEBI:58173"/>
        <dbReference type="ChEBI" id="CHEBI:456216"/>
        <dbReference type="EC" id="6.3.2.3"/>
    </reaction>
</comment>
<dbReference type="RefSeq" id="WP_149762151.1">
    <property type="nucleotide sequence ID" value="NZ_BSPE01000018.1"/>
</dbReference>
<keyword evidence="5" id="KW-0479">Metal-binding</keyword>
<dbReference type="OrthoDB" id="9785415at2"/>
<proteinExistence type="inferred from homology"/>
<evidence type="ECO:0000259" key="11">
    <source>
        <dbReference type="PROSITE" id="PS50975"/>
    </source>
</evidence>
<organism evidence="12 13">
    <name type="scientific">Neomesorhizobium albiziae</name>
    <dbReference type="NCBI Taxonomy" id="335020"/>
    <lineage>
        <taxon>Bacteria</taxon>
        <taxon>Pseudomonadati</taxon>
        <taxon>Pseudomonadota</taxon>
        <taxon>Alphaproteobacteria</taxon>
        <taxon>Hyphomicrobiales</taxon>
        <taxon>Phyllobacteriaceae</taxon>
        <taxon>Neomesorhizobium</taxon>
    </lineage>
</organism>
<evidence type="ECO:0000256" key="10">
    <source>
        <dbReference type="HAMAP-Rule" id="MF_00162"/>
    </source>
</evidence>
<dbReference type="InterPro" id="IPR016185">
    <property type="entry name" value="PreATP-grasp_dom_sf"/>
</dbReference>
<name>A0A1I4CRQ4_9HYPH</name>
<dbReference type="Pfam" id="PF02951">
    <property type="entry name" value="GSH-S_N"/>
    <property type="match status" value="1"/>
</dbReference>
<dbReference type="SUPFAM" id="SSF52440">
    <property type="entry name" value="PreATP-grasp domain"/>
    <property type="match status" value="1"/>
</dbReference>
<comment type="cofactor">
    <cofactor evidence="2">
        <name>Mg(2+)</name>
        <dbReference type="ChEBI" id="CHEBI:18420"/>
    </cofactor>
</comment>
<keyword evidence="8" id="KW-0460">Magnesium</keyword>
<dbReference type="GO" id="GO:0005737">
    <property type="term" value="C:cytoplasm"/>
    <property type="evidence" value="ECO:0007669"/>
    <property type="project" value="TreeGrafter"/>
</dbReference>
<feature type="domain" description="ATP-grasp" evidence="11">
    <location>
        <begin position="136"/>
        <end position="327"/>
    </location>
</feature>
<keyword evidence="4 10" id="KW-0317">Glutathione biosynthesis</keyword>
<evidence type="ECO:0000256" key="7">
    <source>
        <dbReference type="ARBA" id="ARBA00022840"/>
    </source>
</evidence>
<evidence type="ECO:0000256" key="9">
    <source>
        <dbReference type="ARBA" id="ARBA00023211"/>
    </source>
</evidence>
<dbReference type="InterPro" id="IPR004215">
    <property type="entry name" value="GSHS_N"/>
</dbReference>
<dbReference type="EC" id="6.3.2.3" evidence="10"/>
<dbReference type="UniPathway" id="UPA00142">
    <property type="reaction ID" value="UER00210"/>
</dbReference>
<dbReference type="PANTHER" id="PTHR21621">
    <property type="entry name" value="RIBOSOMAL PROTEIN S6 MODIFICATION PROTEIN"/>
    <property type="match status" value="1"/>
</dbReference>
<dbReference type="Gene3D" id="3.30.470.20">
    <property type="entry name" value="ATP-grasp fold, B domain"/>
    <property type="match status" value="1"/>
</dbReference>
<dbReference type="AlphaFoldDB" id="A0A1I4CRQ4"/>
<evidence type="ECO:0000256" key="1">
    <source>
        <dbReference type="ARBA" id="ARBA00001936"/>
    </source>
</evidence>
<dbReference type="EMBL" id="FOSL01000014">
    <property type="protein sequence ID" value="SFK83952.1"/>
    <property type="molecule type" value="Genomic_DNA"/>
</dbReference>
<keyword evidence="13" id="KW-1185">Reference proteome</keyword>
<evidence type="ECO:0000256" key="5">
    <source>
        <dbReference type="ARBA" id="ARBA00022723"/>
    </source>
</evidence>
<evidence type="ECO:0000256" key="3">
    <source>
        <dbReference type="ARBA" id="ARBA00022598"/>
    </source>
</evidence>
<reference evidence="12 13" key="1">
    <citation type="submission" date="2016-10" db="EMBL/GenBank/DDBJ databases">
        <authorList>
            <person name="Varghese N."/>
            <person name="Submissions S."/>
        </authorList>
    </citation>
    <scope>NUCLEOTIDE SEQUENCE [LARGE SCALE GENOMIC DNA]</scope>
    <source>
        <strain evidence="12 13">DSM 21822</strain>
    </source>
</reference>
<protein>
    <recommendedName>
        <fullName evidence="10">Glutathione synthetase</fullName>
        <ecNumber evidence="10">6.3.2.3</ecNumber>
    </recommendedName>
    <alternativeName>
        <fullName evidence="10">GSH synthetase</fullName>
        <shortName evidence="10">GSH-S</shortName>
        <shortName evidence="10">GSHase</shortName>
    </alternativeName>
    <alternativeName>
        <fullName evidence="10">Glutathione synthase</fullName>
    </alternativeName>
</protein>
<dbReference type="InterPro" id="IPR006284">
    <property type="entry name" value="Glut_synth_pro"/>
</dbReference>
<evidence type="ECO:0000256" key="2">
    <source>
        <dbReference type="ARBA" id="ARBA00001946"/>
    </source>
</evidence>
<dbReference type="SUPFAM" id="SSF56059">
    <property type="entry name" value="Glutathione synthetase ATP-binding domain-like"/>
    <property type="match status" value="1"/>
</dbReference>
<keyword evidence="6 10" id="KW-0547">Nucleotide-binding</keyword>
<dbReference type="GO" id="GO:0005524">
    <property type="term" value="F:ATP binding"/>
    <property type="evidence" value="ECO:0007669"/>
    <property type="project" value="UniProtKB-UniRule"/>
</dbReference>
<dbReference type="Pfam" id="PF02955">
    <property type="entry name" value="GSH-S_ATP"/>
    <property type="match status" value="1"/>
</dbReference>
<comment type="cofactor">
    <cofactor evidence="1">
        <name>Mn(2+)</name>
        <dbReference type="ChEBI" id="CHEBI:29035"/>
    </cofactor>
</comment>
<keyword evidence="9" id="KW-0464">Manganese</keyword>
<evidence type="ECO:0000313" key="13">
    <source>
        <dbReference type="Proteomes" id="UP000323300"/>
    </source>
</evidence>